<accession>A0A852UQY2</accession>
<name>A0A852UQY2_9ACTN</name>
<comment type="caution">
    <text evidence="2">The sequence shown here is derived from an EMBL/GenBank/DDBJ whole genome shotgun (WGS) entry which is preliminary data.</text>
</comment>
<gene>
    <name evidence="2" type="ORF">HDA43_000559</name>
</gene>
<feature type="transmembrane region" description="Helical" evidence="1">
    <location>
        <begin position="184"/>
        <end position="202"/>
    </location>
</feature>
<reference evidence="2 3" key="1">
    <citation type="submission" date="2020-07" db="EMBL/GenBank/DDBJ databases">
        <title>Sequencing the genomes of 1000 actinobacteria strains.</title>
        <authorList>
            <person name="Klenk H.-P."/>
        </authorList>
    </citation>
    <scope>NUCLEOTIDE SEQUENCE [LARGE SCALE GENOMIC DNA]</scope>
    <source>
        <strain evidence="2 3">DSM 45763</strain>
    </source>
</reference>
<feature type="transmembrane region" description="Helical" evidence="1">
    <location>
        <begin position="103"/>
        <end position="122"/>
    </location>
</feature>
<evidence type="ECO:0000313" key="3">
    <source>
        <dbReference type="Proteomes" id="UP000576393"/>
    </source>
</evidence>
<feature type="transmembrane region" description="Helical" evidence="1">
    <location>
        <begin position="36"/>
        <end position="54"/>
    </location>
</feature>
<dbReference type="EMBL" id="JACCCO010000001">
    <property type="protein sequence ID" value="NYF38400.1"/>
    <property type="molecule type" value="Genomic_DNA"/>
</dbReference>
<feature type="transmembrane region" description="Helical" evidence="1">
    <location>
        <begin position="66"/>
        <end position="91"/>
    </location>
</feature>
<dbReference type="RefSeq" id="WP_179818156.1">
    <property type="nucleotide sequence ID" value="NZ_JACCCO010000001.1"/>
</dbReference>
<dbReference type="AlphaFoldDB" id="A0A852UQY2"/>
<protein>
    <submittedName>
        <fullName evidence="2">Uncharacterized protein</fullName>
    </submittedName>
</protein>
<sequence length="208" mass="22452">MDDDERALSPQEMLRLIEQQETAAAERFVPDPVPHFLAWGVAWLAGYGALFLHYGLFGRPYAPVPAWAALTVLWVLMVAALVISAATMWQLRSPVRGPSQERGTMYGLSWALGFLGVWTVGIRFGQQLPEAETGLLWAGLSMMTVAMLYVAGGAVWHERTMFLFGVGMAVLNAAGVMAGPGWHALLMAAGGGGGSIVAGLLLRRARRR</sequence>
<feature type="transmembrane region" description="Helical" evidence="1">
    <location>
        <begin position="134"/>
        <end position="156"/>
    </location>
</feature>
<evidence type="ECO:0000313" key="2">
    <source>
        <dbReference type="EMBL" id="NYF38400.1"/>
    </source>
</evidence>
<organism evidence="2 3">
    <name type="scientific">Streptosporangium sandarakinum</name>
    <dbReference type="NCBI Taxonomy" id="1260955"/>
    <lineage>
        <taxon>Bacteria</taxon>
        <taxon>Bacillati</taxon>
        <taxon>Actinomycetota</taxon>
        <taxon>Actinomycetes</taxon>
        <taxon>Streptosporangiales</taxon>
        <taxon>Streptosporangiaceae</taxon>
        <taxon>Streptosporangium</taxon>
    </lineage>
</organism>
<proteinExistence type="predicted"/>
<keyword evidence="1" id="KW-1133">Transmembrane helix</keyword>
<keyword evidence="1" id="KW-0472">Membrane</keyword>
<dbReference type="Proteomes" id="UP000576393">
    <property type="component" value="Unassembled WGS sequence"/>
</dbReference>
<evidence type="ECO:0000256" key="1">
    <source>
        <dbReference type="SAM" id="Phobius"/>
    </source>
</evidence>
<keyword evidence="1" id="KW-0812">Transmembrane</keyword>
<keyword evidence="3" id="KW-1185">Reference proteome</keyword>